<evidence type="ECO:0000313" key="1">
    <source>
        <dbReference type="EMBL" id="SCL59772.1"/>
    </source>
</evidence>
<evidence type="ECO:0000313" key="2">
    <source>
        <dbReference type="Proteomes" id="UP000199696"/>
    </source>
</evidence>
<dbReference type="Gene3D" id="3.40.50.150">
    <property type="entry name" value="Vaccinia Virus protein VP39"/>
    <property type="match status" value="1"/>
</dbReference>
<gene>
    <name evidence="1" type="ORF">GA0070604_4137</name>
</gene>
<keyword evidence="1" id="KW-0808">Transferase</keyword>
<dbReference type="EMBL" id="FMHY01000002">
    <property type="protein sequence ID" value="SCL59772.1"/>
    <property type="molecule type" value="Genomic_DNA"/>
</dbReference>
<dbReference type="GO" id="GO:0008168">
    <property type="term" value="F:methyltransferase activity"/>
    <property type="evidence" value="ECO:0007669"/>
    <property type="project" value="UniProtKB-KW"/>
</dbReference>
<dbReference type="Pfam" id="PF13578">
    <property type="entry name" value="Methyltransf_24"/>
    <property type="match status" value="1"/>
</dbReference>
<dbReference type="AlphaFoldDB" id="A0A1C6V0E3"/>
<organism evidence="1 2">
    <name type="scientific">Micromonospora eburnea</name>
    <dbReference type="NCBI Taxonomy" id="227316"/>
    <lineage>
        <taxon>Bacteria</taxon>
        <taxon>Bacillati</taxon>
        <taxon>Actinomycetota</taxon>
        <taxon>Actinomycetes</taxon>
        <taxon>Micromonosporales</taxon>
        <taxon>Micromonosporaceae</taxon>
        <taxon>Micromonospora</taxon>
    </lineage>
</organism>
<dbReference type="STRING" id="227316.GA0070604_4137"/>
<dbReference type="InterPro" id="IPR029063">
    <property type="entry name" value="SAM-dependent_MTases_sf"/>
</dbReference>
<name>A0A1C6V0E3_9ACTN</name>
<accession>A0A1C6V0E3</accession>
<dbReference type="SUPFAM" id="SSF53335">
    <property type="entry name" value="S-adenosyl-L-methionine-dependent methyltransferases"/>
    <property type="match status" value="1"/>
</dbReference>
<dbReference type="RefSeq" id="WP_091120837.1">
    <property type="nucleotide sequence ID" value="NZ_FMHY01000002.1"/>
</dbReference>
<dbReference type="Proteomes" id="UP000199696">
    <property type="component" value="Unassembled WGS sequence"/>
</dbReference>
<protein>
    <submittedName>
        <fullName evidence="1">Methyltransferase domain-containing protein</fullName>
    </submittedName>
</protein>
<dbReference type="GO" id="GO:0032259">
    <property type="term" value="P:methylation"/>
    <property type="evidence" value="ECO:0007669"/>
    <property type="project" value="UniProtKB-KW"/>
</dbReference>
<dbReference type="OrthoDB" id="823440at2"/>
<keyword evidence="2" id="KW-1185">Reference proteome</keyword>
<keyword evidence="1" id="KW-0489">Methyltransferase</keyword>
<proteinExistence type="predicted"/>
<reference evidence="2" key="1">
    <citation type="submission" date="2016-06" db="EMBL/GenBank/DDBJ databases">
        <authorList>
            <person name="Varghese N."/>
            <person name="Submissions Spin"/>
        </authorList>
    </citation>
    <scope>NUCLEOTIDE SEQUENCE [LARGE SCALE GENOMIC DNA]</scope>
    <source>
        <strain evidence="2">DSM 44814</strain>
    </source>
</reference>
<sequence>MNGQSNYEDRHRPTLQRNELQRNDLLAMQALAPLSPTYLPWSASAMRPSGVVAVLNEIFVNRRRSVVELGSGVSTFYIGRLLRQRGGHIWTVEHDERWADLLDQELASEGLCGVVTVVRAPLTPIQSRWPNETATWYEQSSLKEMTAGRSIDLLIVDGPPAHQIGNGHSRYPAGSFFASMLAEDYAVVLDDIDRRGEQDIMECWERELGVTFEHRLANGRIGIGRPGAAFTV</sequence>